<evidence type="ECO:0000259" key="5">
    <source>
        <dbReference type="PROSITE" id="PS50011"/>
    </source>
</evidence>
<reference evidence="6" key="2">
    <citation type="submission" date="2021-02" db="EMBL/GenBank/DDBJ databases">
        <authorList>
            <person name="Kimball J.A."/>
            <person name="Haas M.W."/>
            <person name="Macchietto M."/>
            <person name="Kono T."/>
            <person name="Duquette J."/>
            <person name="Shao M."/>
        </authorList>
    </citation>
    <scope>NUCLEOTIDE SEQUENCE</scope>
    <source>
        <tissue evidence="6">Fresh leaf tissue</tissue>
    </source>
</reference>
<gene>
    <name evidence="6" type="ORF">GUJ93_ZPchr0001g33012</name>
</gene>
<evidence type="ECO:0000256" key="1">
    <source>
        <dbReference type="ARBA" id="ARBA00012409"/>
    </source>
</evidence>
<keyword evidence="2" id="KW-0597">Phosphoprotein</keyword>
<feature type="compositionally biased region" description="Polar residues" evidence="3">
    <location>
        <begin position="383"/>
        <end position="401"/>
    </location>
</feature>
<accession>A0A8J5RTI6</accession>
<dbReference type="OrthoDB" id="626666at2759"/>
<dbReference type="Pfam" id="PF00069">
    <property type="entry name" value="Pkinase"/>
    <property type="match status" value="1"/>
</dbReference>
<dbReference type="PROSITE" id="PS50011">
    <property type="entry name" value="PROTEIN_KINASE_DOM"/>
    <property type="match status" value="1"/>
</dbReference>
<feature type="chain" id="PRO_5035226587" description="[RNA-polymerase]-subunit kinase" evidence="4">
    <location>
        <begin position="28"/>
        <end position="534"/>
    </location>
</feature>
<dbReference type="EMBL" id="JAAALK010000288">
    <property type="protein sequence ID" value="KAG8054112.1"/>
    <property type="molecule type" value="Genomic_DNA"/>
</dbReference>
<comment type="caution">
    <text evidence="6">The sequence shown here is derived from an EMBL/GenBank/DDBJ whole genome shotgun (WGS) entry which is preliminary data.</text>
</comment>
<keyword evidence="4" id="KW-0732">Signal</keyword>
<feature type="signal peptide" evidence="4">
    <location>
        <begin position="1"/>
        <end position="27"/>
    </location>
</feature>
<proteinExistence type="predicted"/>
<dbReference type="AlphaFoldDB" id="A0A8J5RTI6"/>
<keyword evidence="7" id="KW-1185">Reference proteome</keyword>
<dbReference type="Proteomes" id="UP000729402">
    <property type="component" value="Unassembled WGS sequence"/>
</dbReference>
<organism evidence="6 7">
    <name type="scientific">Zizania palustris</name>
    <name type="common">Northern wild rice</name>
    <dbReference type="NCBI Taxonomy" id="103762"/>
    <lineage>
        <taxon>Eukaryota</taxon>
        <taxon>Viridiplantae</taxon>
        <taxon>Streptophyta</taxon>
        <taxon>Embryophyta</taxon>
        <taxon>Tracheophyta</taxon>
        <taxon>Spermatophyta</taxon>
        <taxon>Magnoliopsida</taxon>
        <taxon>Liliopsida</taxon>
        <taxon>Poales</taxon>
        <taxon>Poaceae</taxon>
        <taxon>BOP clade</taxon>
        <taxon>Oryzoideae</taxon>
        <taxon>Oryzeae</taxon>
        <taxon>Zizaniinae</taxon>
        <taxon>Zizania</taxon>
    </lineage>
</organism>
<dbReference type="PANTHER" id="PTHR24056">
    <property type="entry name" value="CELL DIVISION PROTEIN KINASE"/>
    <property type="match status" value="1"/>
</dbReference>
<evidence type="ECO:0000256" key="4">
    <source>
        <dbReference type="SAM" id="SignalP"/>
    </source>
</evidence>
<dbReference type="InterPro" id="IPR050108">
    <property type="entry name" value="CDK"/>
</dbReference>
<dbReference type="GO" id="GO:0000307">
    <property type="term" value="C:cyclin-dependent protein kinase holoenzyme complex"/>
    <property type="evidence" value="ECO:0007669"/>
    <property type="project" value="TreeGrafter"/>
</dbReference>
<evidence type="ECO:0000313" key="7">
    <source>
        <dbReference type="Proteomes" id="UP000729402"/>
    </source>
</evidence>
<dbReference type="GO" id="GO:0005634">
    <property type="term" value="C:nucleus"/>
    <property type="evidence" value="ECO:0007669"/>
    <property type="project" value="TreeGrafter"/>
</dbReference>
<dbReference type="InterPro" id="IPR000719">
    <property type="entry name" value="Prot_kinase_dom"/>
</dbReference>
<dbReference type="GO" id="GO:0032968">
    <property type="term" value="P:positive regulation of transcription elongation by RNA polymerase II"/>
    <property type="evidence" value="ECO:0007669"/>
    <property type="project" value="TreeGrafter"/>
</dbReference>
<dbReference type="GO" id="GO:0005524">
    <property type="term" value="F:ATP binding"/>
    <property type="evidence" value="ECO:0007669"/>
    <property type="project" value="InterPro"/>
</dbReference>
<feature type="region of interest" description="Disordered" evidence="3">
    <location>
        <begin position="376"/>
        <end position="421"/>
    </location>
</feature>
<dbReference type="EC" id="2.7.11.23" evidence="1"/>
<reference evidence="6" key="1">
    <citation type="journal article" date="2021" name="bioRxiv">
        <title>Whole Genome Assembly and Annotation of Northern Wild Rice, Zizania palustris L., Supports a Whole Genome Duplication in the Zizania Genus.</title>
        <authorList>
            <person name="Haas M."/>
            <person name="Kono T."/>
            <person name="Macchietto M."/>
            <person name="Millas R."/>
            <person name="McGilp L."/>
            <person name="Shao M."/>
            <person name="Duquette J."/>
            <person name="Hirsch C.N."/>
            <person name="Kimball J."/>
        </authorList>
    </citation>
    <scope>NUCLEOTIDE SEQUENCE</scope>
    <source>
        <tissue evidence="6">Fresh leaf tissue</tissue>
    </source>
</reference>
<evidence type="ECO:0000256" key="3">
    <source>
        <dbReference type="SAM" id="MobiDB-lite"/>
    </source>
</evidence>
<evidence type="ECO:0000313" key="6">
    <source>
        <dbReference type="EMBL" id="KAG8054112.1"/>
    </source>
</evidence>
<evidence type="ECO:0000256" key="2">
    <source>
        <dbReference type="ARBA" id="ARBA00022553"/>
    </source>
</evidence>
<feature type="domain" description="Protein kinase" evidence="5">
    <location>
        <begin position="99"/>
        <end position="347"/>
    </location>
</feature>
<protein>
    <recommendedName>
        <fullName evidence="1">[RNA-polymerase]-subunit kinase</fullName>
        <ecNumber evidence="1">2.7.11.23</ecNumber>
    </recommendedName>
</protein>
<dbReference type="PANTHER" id="PTHR24056:SF358">
    <property type="entry name" value="PROTEIN KINASE DOMAIN-CONTAINING PROTEIN"/>
    <property type="match status" value="1"/>
</dbReference>
<sequence>MGSILGKLATAPGSCLFFPALAAAAAAGGNRGVGEVPLAAAQPEQIEEVKKDGSGWPLWLSAAAGDALSGWAPRSADAFHKLEKCKNQTVRIDRGGQTPCFLEINWVGTYSNVYKAIDVESERVVALKKVRVDGVGEAESARFMAREIALLRHLGAHPNIVHLDGLVTSRLITAPSLYLVFEYMDHDLTGLAAAAARFTLSQVKCYMKQLLTGIEHCHKKGQPMTSQVITLWYRPPELLFGATHYGVGVDLWSVGCILAELLLGEPIFPGRTEVEQLHKIFKLCGTPAEDYWEKMKFPHPTFRPYERCIAEKFKDVEPSMLSLLETLLSIDPDMRGTATDALNSEFFRTEPYACEASCLPQYPPCKEIDVKLKHKKHKRKLRTNGSVERQTTTRKPTSQNPGHRVITPDVNNKPPAKPNIPRLVMRTSTTKLERFPPPHLDASIGFSIDSSADGATEEFFTSSVVELKKMPSVIFGQMKSYLNSPKKSIHKAKPGLKMPPSTVLIGAFKPYLLGHPMEVRRKNRDQFRLQSQMK</sequence>
<name>A0A8J5RTI6_ZIZPA</name>
<dbReference type="GO" id="GO:0008353">
    <property type="term" value="F:RNA polymerase II CTD heptapeptide repeat kinase activity"/>
    <property type="evidence" value="ECO:0007669"/>
    <property type="project" value="UniProtKB-EC"/>
</dbReference>